<comment type="caution">
    <text evidence="3">The sequence shown here is derived from an EMBL/GenBank/DDBJ whole genome shotgun (WGS) entry which is preliminary data.</text>
</comment>
<dbReference type="InterPro" id="IPR046535">
    <property type="entry name" value="DUF6600"/>
</dbReference>
<sequence length="420" mass="47451">MKNIKILVLTFLVVFGLGSTKVAQAQYGNVSFQLFYEELAPYGEWVYDNQYGDVWIPYAEEGFQPYSSNGYWEQTNYGNTWVSGYDWGWAPFHYGRWNYSNNYGWAWIPGYEWAPAWVSWRSGGGYYGWAPLGPNMSINVSLGIADLLWTFLPSRYIGNRRMHRYYVNQDRRHYAINNTYIINNTRIVNNHYYASGPSNAEIQHSTGRRVSERRIVDASRPGSTRVSSKEVAMYRPNGDANTGGTRTSERNNNRTENRVSNTRTANSRAANSRTENNRNTATRTSNAQQVMHIGKNGDVTRNIESNTRGNINRPQTSDYNSSSRQTTTNNPVRSRTANQGSTQRNPVSTQRSQASSPINPVSINVENRQPAITSTRSSTRNNTSSTVSPTRTRSENSSSTTQSSRGTRSSESTQSGGRTR</sequence>
<evidence type="ECO:0000313" key="3">
    <source>
        <dbReference type="EMBL" id="MBP3943298.1"/>
    </source>
</evidence>
<evidence type="ECO:0000313" key="4">
    <source>
        <dbReference type="Proteomes" id="UP000679691"/>
    </source>
</evidence>
<gene>
    <name evidence="3" type="ORF">J5U18_06940</name>
</gene>
<keyword evidence="4" id="KW-1185">Reference proteome</keyword>
<organism evidence="3 4">
    <name type="scientific">Rhinopithecimicrobium faecis</name>
    <dbReference type="NCBI Taxonomy" id="2820698"/>
    <lineage>
        <taxon>Bacteria</taxon>
        <taxon>Pseudomonadati</taxon>
        <taxon>Bacteroidota</taxon>
        <taxon>Sphingobacteriia</taxon>
        <taxon>Sphingobacteriales</taxon>
        <taxon>Sphingobacteriaceae</taxon>
        <taxon>Rhinopithecimicrobium</taxon>
    </lineage>
</organism>
<accession>A0A8T4HD75</accession>
<evidence type="ECO:0000256" key="2">
    <source>
        <dbReference type="SAM" id="SignalP"/>
    </source>
</evidence>
<protein>
    <recommendedName>
        <fullName evidence="5">YXWGXW repeat-containing protein</fullName>
    </recommendedName>
</protein>
<feature type="compositionally biased region" description="Basic and acidic residues" evidence="1">
    <location>
        <begin position="247"/>
        <end position="257"/>
    </location>
</feature>
<reference evidence="3" key="1">
    <citation type="submission" date="2021-03" db="EMBL/GenBank/DDBJ databases">
        <authorList>
            <person name="Lu T."/>
            <person name="Wang Q."/>
            <person name="Han X."/>
        </authorList>
    </citation>
    <scope>NUCLEOTIDE SEQUENCE</scope>
    <source>
        <strain evidence="3">WQ 2009</strain>
    </source>
</reference>
<dbReference type="EMBL" id="JAGKSB010000006">
    <property type="protein sequence ID" value="MBP3943298.1"/>
    <property type="molecule type" value="Genomic_DNA"/>
</dbReference>
<dbReference type="Proteomes" id="UP000679691">
    <property type="component" value="Unassembled WGS sequence"/>
</dbReference>
<feature type="region of interest" description="Disordered" evidence="1">
    <location>
        <begin position="198"/>
        <end position="420"/>
    </location>
</feature>
<dbReference type="RefSeq" id="WP_353546789.1">
    <property type="nucleotide sequence ID" value="NZ_JAGKSB010000006.1"/>
</dbReference>
<feature type="chain" id="PRO_5035810318" description="YXWGXW repeat-containing protein" evidence="2">
    <location>
        <begin position="26"/>
        <end position="420"/>
    </location>
</feature>
<proteinExistence type="predicted"/>
<feature type="compositionally biased region" description="Low complexity" evidence="1">
    <location>
        <begin position="258"/>
        <end position="287"/>
    </location>
</feature>
<name>A0A8T4HD75_9SPHI</name>
<dbReference type="AlphaFoldDB" id="A0A8T4HD75"/>
<dbReference type="Pfam" id="PF20245">
    <property type="entry name" value="DUF6600"/>
    <property type="match status" value="1"/>
</dbReference>
<feature type="compositionally biased region" description="Low complexity" evidence="1">
    <location>
        <begin position="373"/>
        <end position="420"/>
    </location>
</feature>
<feature type="signal peptide" evidence="2">
    <location>
        <begin position="1"/>
        <end position="25"/>
    </location>
</feature>
<evidence type="ECO:0000256" key="1">
    <source>
        <dbReference type="SAM" id="MobiDB-lite"/>
    </source>
</evidence>
<evidence type="ECO:0008006" key="5">
    <source>
        <dbReference type="Google" id="ProtNLM"/>
    </source>
</evidence>
<feature type="compositionally biased region" description="Polar residues" evidence="1">
    <location>
        <begin position="302"/>
        <end position="372"/>
    </location>
</feature>
<keyword evidence="2" id="KW-0732">Signal</keyword>